<dbReference type="PANTHER" id="PTHR42953:SF8">
    <property type="entry name" value="ZINT DOMAIN-CONTAINING PROTEIN"/>
    <property type="match status" value="1"/>
</dbReference>
<proteinExistence type="inferred from homology"/>
<dbReference type="RefSeq" id="WP_034422187.1">
    <property type="nucleotide sequence ID" value="NZ_CP045798.1"/>
</dbReference>
<feature type="region of interest" description="Disordered" evidence="5">
    <location>
        <begin position="135"/>
        <end position="174"/>
    </location>
</feature>
<keyword evidence="2 6" id="KW-0732">Signal</keyword>
<dbReference type="OrthoDB" id="9810636at2"/>
<dbReference type="Gene3D" id="3.40.50.1980">
    <property type="entry name" value="Nitrogenase molybdenum iron protein domain"/>
    <property type="match status" value="2"/>
</dbReference>
<dbReference type="PANTHER" id="PTHR42953">
    <property type="entry name" value="HIGH-AFFINITY ZINC UPTAKE SYSTEM PROTEIN ZNUA-RELATED"/>
    <property type="match status" value="1"/>
</dbReference>
<dbReference type="PROSITE" id="PS51257">
    <property type="entry name" value="PROKAR_LIPOPROTEIN"/>
    <property type="match status" value="1"/>
</dbReference>
<dbReference type="PRINTS" id="PR00691">
    <property type="entry name" value="ADHESINB"/>
</dbReference>
<keyword evidence="4" id="KW-0175">Coiled coil</keyword>
<evidence type="ECO:0000313" key="7">
    <source>
        <dbReference type="EMBL" id="QNB46443.1"/>
    </source>
</evidence>
<dbReference type="GO" id="GO:0007155">
    <property type="term" value="P:cell adhesion"/>
    <property type="evidence" value="ECO:0007669"/>
    <property type="project" value="InterPro"/>
</dbReference>
<accession>A0A7G6E2Y9</accession>
<organism evidence="7 8">
    <name type="scientific">Thermanaerosceptrum fracticalcis</name>
    <dbReference type="NCBI Taxonomy" id="1712410"/>
    <lineage>
        <taxon>Bacteria</taxon>
        <taxon>Bacillati</taxon>
        <taxon>Bacillota</taxon>
        <taxon>Clostridia</taxon>
        <taxon>Eubacteriales</taxon>
        <taxon>Peptococcaceae</taxon>
        <taxon>Thermanaerosceptrum</taxon>
    </lineage>
</organism>
<comment type="similarity">
    <text evidence="3">Belongs to the bacterial solute-binding protein 9 family.</text>
</comment>
<dbReference type="AlphaFoldDB" id="A0A7G6E2Y9"/>
<dbReference type="InterPro" id="IPR006127">
    <property type="entry name" value="ZnuA-like"/>
</dbReference>
<dbReference type="GO" id="GO:0030001">
    <property type="term" value="P:metal ion transport"/>
    <property type="evidence" value="ECO:0007669"/>
    <property type="project" value="InterPro"/>
</dbReference>
<protein>
    <submittedName>
        <fullName evidence="7">ABC transporter substrate-binding protein</fullName>
    </submittedName>
</protein>
<dbReference type="InterPro" id="IPR006129">
    <property type="entry name" value="AdhesinB"/>
</dbReference>
<keyword evidence="8" id="KW-1185">Reference proteome</keyword>
<dbReference type="GO" id="GO:0046872">
    <property type="term" value="F:metal ion binding"/>
    <property type="evidence" value="ECO:0007669"/>
    <property type="project" value="InterPro"/>
</dbReference>
<evidence type="ECO:0000256" key="2">
    <source>
        <dbReference type="ARBA" id="ARBA00022729"/>
    </source>
</evidence>
<evidence type="ECO:0000313" key="8">
    <source>
        <dbReference type="Proteomes" id="UP000515847"/>
    </source>
</evidence>
<sequence>MKARSILSLFLSLIFVFTSTACSQKPAATVNRDPDPPAKLTVYTSFYPMYDFTKRIGGDKVKVINIVPAGAQPHSFEPSTKLLAELTKAKLFIYNGAGMEHYIEKLKEAVKGTPLILVETSAGLDLIKSNLEHKYEHEEEHKKEHHDEKDKKDEKKDAYEDHEHDGIDPHTWLSPGNALKQGEKILQALNQVDAANKDYYEKNYQAFKEELSKLDREYQETLSKCKRKEIVVSHESFGYLARDYGLKQIPVMGLNADAEPTPGKMKEIINTLKEHGIKYIFFETLVSPKISETIARETKAQTLVLNPIGGLTEKDLQAGKDYFSIMRENLENLKIALEYQP</sequence>
<dbReference type="Pfam" id="PF01297">
    <property type="entry name" value="ZnuA"/>
    <property type="match status" value="1"/>
</dbReference>
<dbReference type="EMBL" id="CP045798">
    <property type="protein sequence ID" value="QNB46443.1"/>
    <property type="molecule type" value="Genomic_DNA"/>
</dbReference>
<evidence type="ECO:0000256" key="5">
    <source>
        <dbReference type="SAM" id="MobiDB-lite"/>
    </source>
</evidence>
<gene>
    <name evidence="7" type="ORF">BR63_09030</name>
</gene>
<dbReference type="KEGG" id="tfr:BR63_09030"/>
<dbReference type="Proteomes" id="UP000515847">
    <property type="component" value="Chromosome"/>
</dbReference>
<evidence type="ECO:0000256" key="3">
    <source>
        <dbReference type="RuleBase" id="RU003512"/>
    </source>
</evidence>
<dbReference type="CDD" id="cd01017">
    <property type="entry name" value="AdcA"/>
    <property type="match status" value="1"/>
</dbReference>
<dbReference type="SUPFAM" id="SSF53807">
    <property type="entry name" value="Helical backbone' metal receptor"/>
    <property type="match status" value="1"/>
</dbReference>
<keyword evidence="1 3" id="KW-0813">Transport</keyword>
<feature type="chain" id="PRO_5039387608" evidence="6">
    <location>
        <begin position="22"/>
        <end position="341"/>
    </location>
</feature>
<dbReference type="PRINTS" id="PR00690">
    <property type="entry name" value="ADHESNFAMILY"/>
</dbReference>
<evidence type="ECO:0000256" key="4">
    <source>
        <dbReference type="SAM" id="Coils"/>
    </source>
</evidence>
<evidence type="ECO:0000256" key="6">
    <source>
        <dbReference type="SAM" id="SignalP"/>
    </source>
</evidence>
<dbReference type="InterPro" id="IPR050492">
    <property type="entry name" value="Bact_metal-bind_prot9"/>
</dbReference>
<dbReference type="InterPro" id="IPR006128">
    <property type="entry name" value="Lipoprotein_PsaA-like"/>
</dbReference>
<feature type="signal peptide" evidence="6">
    <location>
        <begin position="1"/>
        <end position="21"/>
    </location>
</feature>
<name>A0A7G6E2Y9_THEFR</name>
<reference evidence="7 8" key="1">
    <citation type="journal article" date="2019" name="Front. Microbiol.">
        <title>Thermoanaerosceptrum fracticalcis gen. nov. sp. nov., a Novel Fumarate-Fermenting Microorganism From a Deep Fractured Carbonate Aquifer of the US Great Basin.</title>
        <authorList>
            <person name="Hamilton-Brehm S.D."/>
            <person name="Stewart L.E."/>
            <person name="Zavarin M."/>
            <person name="Caldwell M."/>
            <person name="Lawson P.A."/>
            <person name="Onstott T.C."/>
            <person name="Grzymski J."/>
            <person name="Neveux I."/>
            <person name="Lollar B.S."/>
            <person name="Russell C.E."/>
            <person name="Moser D.P."/>
        </authorList>
    </citation>
    <scope>NUCLEOTIDE SEQUENCE [LARGE SCALE GENOMIC DNA]</scope>
    <source>
        <strain evidence="7 8">DRI-13</strain>
    </source>
</reference>
<feature type="compositionally biased region" description="Basic and acidic residues" evidence="5">
    <location>
        <begin position="135"/>
        <end position="168"/>
    </location>
</feature>
<evidence type="ECO:0000256" key="1">
    <source>
        <dbReference type="ARBA" id="ARBA00022448"/>
    </source>
</evidence>
<feature type="coiled-coil region" evidence="4">
    <location>
        <begin position="197"/>
        <end position="224"/>
    </location>
</feature>